<dbReference type="RefSeq" id="WP_367992468.1">
    <property type="nucleotide sequence ID" value="NZ_JBFPJR010000008.1"/>
</dbReference>
<feature type="compositionally biased region" description="Low complexity" evidence="2">
    <location>
        <begin position="107"/>
        <end position="118"/>
    </location>
</feature>
<proteinExistence type="inferred from homology"/>
<organism evidence="3 4">
    <name type="scientific">Nocardioides eburneus</name>
    <dbReference type="NCBI Taxonomy" id="3231482"/>
    <lineage>
        <taxon>Bacteria</taxon>
        <taxon>Bacillati</taxon>
        <taxon>Actinomycetota</taxon>
        <taxon>Actinomycetes</taxon>
        <taxon>Propionibacteriales</taxon>
        <taxon>Nocardioidaceae</taxon>
        <taxon>Nocardioides</taxon>
    </lineage>
</organism>
<dbReference type="Gene3D" id="3.30.70.120">
    <property type="match status" value="1"/>
</dbReference>
<evidence type="ECO:0000256" key="2">
    <source>
        <dbReference type="SAM" id="MobiDB-lite"/>
    </source>
</evidence>
<gene>
    <name evidence="3" type="ORF">AB3X52_06495</name>
</gene>
<comment type="similarity">
    <text evidence="1">Belongs to the UPF0166 family.</text>
</comment>
<sequence length="125" mass="13653">MPARLTIHIRENDQWHHRPLSTEIVHRAHAAGLAGATVVHGEEGYGVSQRIHTQRILSLGDDLPCLVIIVDTAERLRAFVTDIAELVTRRLVTLEEVEVLETGRPSPTGAAAEAADPTGARKERA</sequence>
<dbReference type="PANTHER" id="PTHR35983">
    <property type="entry name" value="UPF0166 PROTEIN TM_0021"/>
    <property type="match status" value="1"/>
</dbReference>
<name>A0ABV3SWF4_9ACTN</name>
<evidence type="ECO:0000313" key="4">
    <source>
        <dbReference type="Proteomes" id="UP001556631"/>
    </source>
</evidence>
<feature type="region of interest" description="Disordered" evidence="2">
    <location>
        <begin position="102"/>
        <end position="125"/>
    </location>
</feature>
<evidence type="ECO:0000256" key="1">
    <source>
        <dbReference type="ARBA" id="ARBA00010554"/>
    </source>
</evidence>
<protein>
    <submittedName>
        <fullName evidence="3">DUF190 domain-containing protein</fullName>
    </submittedName>
</protein>
<accession>A0ABV3SWF4</accession>
<comment type="caution">
    <text evidence="3">The sequence shown here is derived from an EMBL/GenBank/DDBJ whole genome shotgun (WGS) entry which is preliminary data.</text>
</comment>
<reference evidence="3 4" key="1">
    <citation type="submission" date="2024-07" db="EMBL/GenBank/DDBJ databases">
        <authorList>
            <person name="Lee S."/>
            <person name="Kang M."/>
        </authorList>
    </citation>
    <scope>NUCLEOTIDE SEQUENCE [LARGE SCALE GENOMIC DNA]</scope>
    <source>
        <strain evidence="3 4">DS6</strain>
    </source>
</reference>
<dbReference type="InterPro" id="IPR003793">
    <property type="entry name" value="UPF0166"/>
</dbReference>
<dbReference type="PANTHER" id="PTHR35983:SF1">
    <property type="entry name" value="UPF0166 PROTEIN TM_0021"/>
    <property type="match status" value="1"/>
</dbReference>
<dbReference type="InterPro" id="IPR015867">
    <property type="entry name" value="N-reg_PII/ATP_PRibTrfase_C"/>
</dbReference>
<dbReference type="Pfam" id="PF02641">
    <property type="entry name" value="DUF190"/>
    <property type="match status" value="1"/>
</dbReference>
<dbReference type="InterPro" id="IPR011322">
    <property type="entry name" value="N-reg_PII-like_a/b"/>
</dbReference>
<dbReference type="EMBL" id="JBFPJR010000008">
    <property type="protein sequence ID" value="MEX0427261.1"/>
    <property type="molecule type" value="Genomic_DNA"/>
</dbReference>
<evidence type="ECO:0000313" key="3">
    <source>
        <dbReference type="EMBL" id="MEX0427261.1"/>
    </source>
</evidence>
<dbReference type="Proteomes" id="UP001556631">
    <property type="component" value="Unassembled WGS sequence"/>
</dbReference>
<dbReference type="SUPFAM" id="SSF54913">
    <property type="entry name" value="GlnB-like"/>
    <property type="match status" value="1"/>
</dbReference>
<keyword evidence="4" id="KW-1185">Reference proteome</keyword>